<dbReference type="PANTHER" id="PTHR30524">
    <property type="entry name" value="MANNITOL-1-PHOSPHATE 5-DEHYDROGENASE"/>
    <property type="match status" value="1"/>
</dbReference>
<proteinExistence type="predicted"/>
<evidence type="ECO:0000259" key="4">
    <source>
        <dbReference type="Pfam" id="PF01232"/>
    </source>
</evidence>
<accession>A0ABR7JQU8</accession>
<gene>
    <name evidence="6" type="ORF">H8923_10960</name>
</gene>
<protein>
    <submittedName>
        <fullName evidence="6">Tagaturonate reductase</fullName>
        <ecNumber evidence="6">1.1.1.58</ecNumber>
    </submittedName>
</protein>
<dbReference type="PANTHER" id="PTHR30524:SF0">
    <property type="entry name" value="ALTRONATE OXIDOREDUCTASE-RELATED"/>
    <property type="match status" value="1"/>
</dbReference>
<evidence type="ECO:0000256" key="2">
    <source>
        <dbReference type="ARBA" id="ARBA00023027"/>
    </source>
</evidence>
<keyword evidence="7" id="KW-1185">Reference proteome</keyword>
<dbReference type="InterPro" id="IPR013131">
    <property type="entry name" value="Mannitol_DH_N"/>
</dbReference>
<evidence type="ECO:0000313" key="7">
    <source>
        <dbReference type="Proteomes" id="UP000609849"/>
    </source>
</evidence>
<dbReference type="NCBIfam" id="NF002969">
    <property type="entry name" value="PRK03643.1"/>
    <property type="match status" value="1"/>
</dbReference>
<feature type="domain" description="Mannitol dehydrogenase C-terminal" evidence="5">
    <location>
        <begin position="292"/>
        <end position="489"/>
    </location>
</feature>
<dbReference type="GO" id="GO:0009026">
    <property type="term" value="F:tagaturonate reductase activity"/>
    <property type="evidence" value="ECO:0007669"/>
    <property type="project" value="UniProtKB-EC"/>
</dbReference>
<dbReference type="Pfam" id="PF01232">
    <property type="entry name" value="Mannitol_dh"/>
    <property type="match status" value="1"/>
</dbReference>
<comment type="caution">
    <text evidence="6">The sequence shown here is derived from an EMBL/GenBank/DDBJ whole genome shotgun (WGS) entry which is preliminary data.</text>
</comment>
<dbReference type="PRINTS" id="PR00084">
    <property type="entry name" value="MTLDHDRGNASE"/>
</dbReference>
<reference evidence="6 7" key="1">
    <citation type="submission" date="2020-08" db="EMBL/GenBank/DDBJ databases">
        <authorList>
            <person name="Liu C."/>
            <person name="Sun Q."/>
        </authorList>
    </citation>
    <scope>NUCLEOTIDE SEQUENCE [LARGE SCALE GENOMIC DNA]</scope>
    <source>
        <strain evidence="6 7">NSJ-18</strain>
    </source>
</reference>
<evidence type="ECO:0000256" key="3">
    <source>
        <dbReference type="ARBA" id="ARBA00048615"/>
    </source>
</evidence>
<dbReference type="Gene3D" id="3.40.50.720">
    <property type="entry name" value="NAD(P)-binding Rossmann-like Domain"/>
    <property type="match status" value="1"/>
</dbReference>
<evidence type="ECO:0000256" key="1">
    <source>
        <dbReference type="ARBA" id="ARBA00023002"/>
    </source>
</evidence>
<dbReference type="SUPFAM" id="SSF51735">
    <property type="entry name" value="NAD(P)-binding Rossmann-fold domains"/>
    <property type="match status" value="1"/>
</dbReference>
<comment type="catalytic activity">
    <reaction evidence="3">
        <text>D-mannitol 1-phosphate + NAD(+) = beta-D-fructose 6-phosphate + NADH + H(+)</text>
        <dbReference type="Rhea" id="RHEA:19661"/>
        <dbReference type="ChEBI" id="CHEBI:15378"/>
        <dbReference type="ChEBI" id="CHEBI:57540"/>
        <dbReference type="ChEBI" id="CHEBI:57634"/>
        <dbReference type="ChEBI" id="CHEBI:57945"/>
        <dbReference type="ChEBI" id="CHEBI:61381"/>
        <dbReference type="EC" id="1.1.1.17"/>
    </reaction>
</comment>
<evidence type="ECO:0000259" key="5">
    <source>
        <dbReference type="Pfam" id="PF08125"/>
    </source>
</evidence>
<dbReference type="EMBL" id="JACRWE010000004">
    <property type="protein sequence ID" value="MBC5997284.1"/>
    <property type="molecule type" value="Genomic_DNA"/>
</dbReference>
<dbReference type="InterPro" id="IPR013328">
    <property type="entry name" value="6PGD_dom2"/>
</dbReference>
<evidence type="ECO:0000313" key="6">
    <source>
        <dbReference type="EMBL" id="MBC5997284.1"/>
    </source>
</evidence>
<organism evidence="6 7">
    <name type="scientific">Romboutsia faecis</name>
    <dbReference type="NCBI Taxonomy" id="2764597"/>
    <lineage>
        <taxon>Bacteria</taxon>
        <taxon>Bacillati</taxon>
        <taxon>Bacillota</taxon>
        <taxon>Clostridia</taxon>
        <taxon>Peptostreptococcales</taxon>
        <taxon>Peptostreptococcaceae</taxon>
        <taxon>Romboutsia</taxon>
    </lineage>
</organism>
<dbReference type="Gene3D" id="1.10.1040.10">
    <property type="entry name" value="N-(1-d-carboxylethyl)-l-norvaline Dehydrogenase, domain 2"/>
    <property type="match status" value="1"/>
</dbReference>
<feature type="domain" description="Mannitol dehydrogenase N-terminal" evidence="4">
    <location>
        <begin position="30"/>
        <end position="269"/>
    </location>
</feature>
<dbReference type="SUPFAM" id="SSF48179">
    <property type="entry name" value="6-phosphogluconate dehydrogenase C-terminal domain-like"/>
    <property type="match status" value="1"/>
</dbReference>
<dbReference type="Proteomes" id="UP000609849">
    <property type="component" value="Unassembled WGS sequence"/>
</dbReference>
<keyword evidence="2" id="KW-0520">NAD</keyword>
<sequence>MSNEIRNLSMDCLTESQRIHHEKVLNSPIKIMQIGEGNFLMSFFDWMVDQAIKTGNYDGSIALTCPLNHDGKINTLKSQDNLYTVIQRGFKGDTEVFEQDIISVFSKVFNYNSEWDTFMEIAEQESLEVVISNTTEAGLAYKKVELENVCTEGLYPGKLTAFLMHRFEVLGNISKKLLIFPCELVAENGRVLKEFVAKHSEDFRASEEFKTWVEENCVFLNNLVDRIVPGYPREDSQAYFERLGYKDGAMSMCEPYFLWAIEGSEELDKILPLNATGLNVQWLESLHDTQLLKVRILNGSHTLITPQSILKGFNQVDEVVENETMKEYLNETLEKEILPSLKNRTGNKEEFASTVLGRFRNPHIKHKLESISMNSVSKFQNRLWPTVKSFIEDNNKLPENMMVGLAGLLRFYQIEKTENGYIGHDFNGNEYKVFDTPEVLEFMSEAHSKFKEKNEEYVRYILSESKLWGEDLTIYLNIVEVVSEKLQTMEKEYEPVH</sequence>
<dbReference type="InterPro" id="IPR036291">
    <property type="entry name" value="NAD(P)-bd_dom_sf"/>
</dbReference>
<keyword evidence="1 6" id="KW-0560">Oxidoreductase</keyword>
<dbReference type="EC" id="1.1.1.58" evidence="6"/>
<dbReference type="Pfam" id="PF08125">
    <property type="entry name" value="Mannitol_dh_C"/>
    <property type="match status" value="1"/>
</dbReference>
<name>A0ABR7JQU8_9FIRM</name>
<dbReference type="InterPro" id="IPR000669">
    <property type="entry name" value="Mannitol_DH"/>
</dbReference>
<dbReference type="InterPro" id="IPR013118">
    <property type="entry name" value="Mannitol_DH_C"/>
</dbReference>
<dbReference type="RefSeq" id="WP_153924866.1">
    <property type="nucleotide sequence ID" value="NZ_JACRWE010000004.1"/>
</dbReference>
<dbReference type="InterPro" id="IPR008927">
    <property type="entry name" value="6-PGluconate_DH-like_C_sf"/>
</dbReference>